<accession>A0A382NF53</accession>
<dbReference type="AlphaFoldDB" id="A0A382NF53"/>
<organism evidence="1">
    <name type="scientific">marine metagenome</name>
    <dbReference type="NCBI Taxonomy" id="408172"/>
    <lineage>
        <taxon>unclassified sequences</taxon>
        <taxon>metagenomes</taxon>
        <taxon>ecological metagenomes</taxon>
    </lineage>
</organism>
<feature type="non-terminal residue" evidence="1">
    <location>
        <position position="78"/>
    </location>
</feature>
<evidence type="ECO:0000313" key="1">
    <source>
        <dbReference type="EMBL" id="SVC58877.1"/>
    </source>
</evidence>
<dbReference type="EMBL" id="UINC01099531">
    <property type="protein sequence ID" value="SVC58877.1"/>
    <property type="molecule type" value="Genomic_DNA"/>
</dbReference>
<name>A0A382NF53_9ZZZZ</name>
<reference evidence="1" key="1">
    <citation type="submission" date="2018-05" db="EMBL/GenBank/DDBJ databases">
        <authorList>
            <person name="Lanie J.A."/>
            <person name="Ng W.-L."/>
            <person name="Kazmierczak K.M."/>
            <person name="Andrzejewski T.M."/>
            <person name="Davidsen T.M."/>
            <person name="Wayne K.J."/>
            <person name="Tettelin H."/>
            <person name="Glass J.I."/>
            <person name="Rusch D."/>
            <person name="Podicherti R."/>
            <person name="Tsui H.-C.T."/>
            <person name="Winkler M.E."/>
        </authorList>
    </citation>
    <scope>NUCLEOTIDE SEQUENCE</scope>
</reference>
<protein>
    <recommendedName>
        <fullName evidence="2">Sel1 repeat family protein</fullName>
    </recommendedName>
</protein>
<proteinExistence type="predicted"/>
<evidence type="ECO:0008006" key="2">
    <source>
        <dbReference type="Google" id="ProtNLM"/>
    </source>
</evidence>
<gene>
    <name evidence="1" type="ORF">METZ01_LOCUS311731</name>
</gene>
<dbReference type="InterPro" id="IPR011990">
    <property type="entry name" value="TPR-like_helical_dom_sf"/>
</dbReference>
<sequence length="78" mass="8555">MRRTAHPALIILLTISAVFFLTQRARADFNSAVVSYDLGKFHSARNDFLALAEIGHAGAEFMLGVMRFYGKGVPPDDA</sequence>
<dbReference type="SUPFAM" id="SSF81901">
    <property type="entry name" value="HCP-like"/>
    <property type="match status" value="1"/>
</dbReference>
<dbReference type="Gene3D" id="1.25.40.10">
    <property type="entry name" value="Tetratricopeptide repeat domain"/>
    <property type="match status" value="1"/>
</dbReference>